<name>A0A2K8KAQ2_9RHOB</name>
<protein>
    <submittedName>
        <fullName evidence="2">Cold shock domain-containing protein</fullName>
    </submittedName>
</protein>
<organism evidence="2 3">
    <name type="scientific">Roseinatronobacter bogoriensis subsp. barguzinensis</name>
    <dbReference type="NCBI Taxonomy" id="441209"/>
    <lineage>
        <taxon>Bacteria</taxon>
        <taxon>Pseudomonadati</taxon>
        <taxon>Pseudomonadota</taxon>
        <taxon>Alphaproteobacteria</taxon>
        <taxon>Rhodobacterales</taxon>
        <taxon>Paracoccaceae</taxon>
        <taxon>Roseinatronobacter</taxon>
    </lineage>
</organism>
<feature type="domain" description="Cold-shock" evidence="1">
    <location>
        <begin position="104"/>
        <end position="168"/>
    </location>
</feature>
<dbReference type="KEGG" id="rbg:BG454_12505"/>
<feature type="domain" description="Cold-shock" evidence="1">
    <location>
        <begin position="12"/>
        <end position="76"/>
    </location>
</feature>
<dbReference type="CDD" id="cd04458">
    <property type="entry name" value="CSP_CDS"/>
    <property type="match status" value="2"/>
</dbReference>
<dbReference type="InterPro" id="IPR011129">
    <property type="entry name" value="CSD"/>
</dbReference>
<reference evidence="2 3" key="1">
    <citation type="submission" date="2017-11" db="EMBL/GenBank/DDBJ databases">
        <title>Revised Sequence and Annotation of the Rhodobaca barguzinensis strain alga05 Genome.</title>
        <authorList>
            <person name="Kopejtka K."/>
            <person name="Tomasch J.M."/>
            <person name="Bunk B."/>
            <person name="Koblizek M."/>
        </authorList>
    </citation>
    <scope>NUCLEOTIDE SEQUENCE [LARGE SCALE GENOMIC DNA]</scope>
    <source>
        <strain evidence="3">alga05</strain>
    </source>
</reference>
<dbReference type="GO" id="GO:0005829">
    <property type="term" value="C:cytosol"/>
    <property type="evidence" value="ECO:0007669"/>
    <property type="project" value="UniProtKB-ARBA"/>
</dbReference>
<evidence type="ECO:0000259" key="1">
    <source>
        <dbReference type="SMART" id="SM00357"/>
    </source>
</evidence>
<dbReference type="Proteomes" id="UP000228948">
    <property type="component" value="Chromosome"/>
</dbReference>
<evidence type="ECO:0000313" key="3">
    <source>
        <dbReference type="Proteomes" id="UP000228948"/>
    </source>
</evidence>
<sequence>MASDENSVEIITGVVKWFDPAKGFGFILSDEASSDILLHANALRNFGLSSVCDRARIRVSVQSTARGLQTHEVLEVLPPEDQDATSEDVAGQVALIDTSIQIEPARVKWFDKVKGFGFANVFGKSEDVFIHMETLRRSGMADLQPGEAIALRAVAGERGRMAVSIEPWEAGTVLHETQHKASET</sequence>
<dbReference type="SMART" id="SM00357">
    <property type="entry name" value="CSP"/>
    <property type="match status" value="2"/>
</dbReference>
<proteinExistence type="predicted"/>
<dbReference type="EMBL" id="CP024899">
    <property type="protein sequence ID" value="ATX66531.1"/>
    <property type="molecule type" value="Genomic_DNA"/>
</dbReference>
<dbReference type="Gene3D" id="2.40.50.140">
    <property type="entry name" value="Nucleic acid-binding proteins"/>
    <property type="match status" value="2"/>
</dbReference>
<dbReference type="PRINTS" id="PR00050">
    <property type="entry name" value="COLDSHOCK"/>
</dbReference>
<dbReference type="InterPro" id="IPR002059">
    <property type="entry name" value="CSP_DNA-bd"/>
</dbReference>
<dbReference type="GO" id="GO:0003676">
    <property type="term" value="F:nucleic acid binding"/>
    <property type="evidence" value="ECO:0007669"/>
    <property type="project" value="InterPro"/>
</dbReference>
<dbReference type="RefSeq" id="WP_071482175.1">
    <property type="nucleotide sequence ID" value="NZ_CP024899.1"/>
</dbReference>
<dbReference type="OrthoDB" id="9791685at2"/>
<dbReference type="AlphaFoldDB" id="A0A2K8KAQ2"/>
<dbReference type="PANTHER" id="PTHR46565">
    <property type="entry name" value="COLD SHOCK DOMAIN PROTEIN 2"/>
    <property type="match status" value="1"/>
</dbReference>
<dbReference type="SUPFAM" id="SSF50249">
    <property type="entry name" value="Nucleic acid-binding proteins"/>
    <property type="match status" value="2"/>
</dbReference>
<dbReference type="Pfam" id="PF00313">
    <property type="entry name" value="CSD"/>
    <property type="match status" value="2"/>
</dbReference>
<evidence type="ECO:0000313" key="2">
    <source>
        <dbReference type="EMBL" id="ATX66531.1"/>
    </source>
</evidence>
<dbReference type="InterPro" id="IPR012340">
    <property type="entry name" value="NA-bd_OB-fold"/>
</dbReference>
<accession>A0A2K8KAQ2</accession>
<dbReference type="STRING" id="441209.GCA_001870665_02281"/>
<keyword evidence="3" id="KW-1185">Reference proteome</keyword>
<dbReference type="PANTHER" id="PTHR46565:SF20">
    <property type="entry name" value="COLD SHOCK DOMAIN-CONTAINING PROTEIN 4"/>
    <property type="match status" value="1"/>
</dbReference>
<gene>
    <name evidence="2" type="ORF">BG454_12505</name>
</gene>